<name>A0A916YNV3_9SPHN</name>
<reference evidence="1 2" key="1">
    <citation type="journal article" date="2014" name="Int. J. Syst. Evol. Microbiol.">
        <title>Complete genome sequence of Corynebacterium casei LMG S-19264T (=DSM 44701T), isolated from a smear-ripened cheese.</title>
        <authorList>
            <consortium name="US DOE Joint Genome Institute (JGI-PGF)"/>
            <person name="Walter F."/>
            <person name="Albersmeier A."/>
            <person name="Kalinowski J."/>
            <person name="Ruckert C."/>
        </authorList>
    </citation>
    <scope>NUCLEOTIDE SEQUENCE [LARGE SCALE GENOMIC DNA]</scope>
    <source>
        <strain evidence="1 2">CGMCC 1.15358</strain>
    </source>
</reference>
<dbReference type="RefSeq" id="WP_156521622.1">
    <property type="nucleotide sequence ID" value="NZ_BMIO01000020.1"/>
</dbReference>
<accession>A0A916YNV3</accession>
<sequence length="227" mass="23833">MYGGVEGFLGTDGDIGERAIGGAVGVPVGGVIGAAGGKALEYALPRLARFGKSRTETAGEAAEGYADETAQGAAQDVINDIPPPPEGYKLDRRSIAMAAEAQETLTAPARQRDIIDVRNTPRRMDAPITEAQLRAASDNINPGDVLAIPSNVVADVDEAAAIQAGRFDQAKPVDERRQLARQTVTNWKGDPVRKVGPVDLVGFLRLRGGLADQGGELRHYVANAPRG</sequence>
<evidence type="ECO:0000313" key="2">
    <source>
        <dbReference type="Proteomes" id="UP000598997"/>
    </source>
</evidence>
<dbReference type="AlphaFoldDB" id="A0A916YNV3"/>
<organism evidence="1 2">
    <name type="scientific">Croceicoccus pelagius</name>
    <dbReference type="NCBI Taxonomy" id="1703341"/>
    <lineage>
        <taxon>Bacteria</taxon>
        <taxon>Pseudomonadati</taxon>
        <taxon>Pseudomonadota</taxon>
        <taxon>Alphaproteobacteria</taxon>
        <taxon>Sphingomonadales</taxon>
        <taxon>Erythrobacteraceae</taxon>
        <taxon>Croceicoccus</taxon>
    </lineage>
</organism>
<evidence type="ECO:0000313" key="1">
    <source>
        <dbReference type="EMBL" id="GGD54320.1"/>
    </source>
</evidence>
<dbReference type="Proteomes" id="UP000598997">
    <property type="component" value="Unassembled WGS sequence"/>
</dbReference>
<proteinExistence type="predicted"/>
<keyword evidence="2" id="KW-1185">Reference proteome</keyword>
<comment type="caution">
    <text evidence="1">The sequence shown here is derived from an EMBL/GenBank/DDBJ whole genome shotgun (WGS) entry which is preliminary data.</text>
</comment>
<dbReference type="EMBL" id="BMIO01000020">
    <property type="protein sequence ID" value="GGD54320.1"/>
    <property type="molecule type" value="Genomic_DNA"/>
</dbReference>
<protein>
    <submittedName>
        <fullName evidence="1">Uncharacterized protein</fullName>
    </submittedName>
</protein>
<gene>
    <name evidence="1" type="ORF">GCM10010989_30600</name>
</gene>